<keyword evidence="2" id="KW-1185">Reference proteome</keyword>
<gene>
    <name evidence="1" type="ORF">PVK06_047640</name>
</gene>
<dbReference type="PANTHER" id="PTHR33240:SF15">
    <property type="entry name" value="GAG-PRO-LIKE PROTEIN"/>
    <property type="match status" value="1"/>
</dbReference>
<dbReference type="PANTHER" id="PTHR33240">
    <property type="entry name" value="OS08G0508500 PROTEIN"/>
    <property type="match status" value="1"/>
</dbReference>
<name>A0ABR0MDT2_GOSAR</name>
<evidence type="ECO:0000313" key="2">
    <source>
        <dbReference type="Proteomes" id="UP001358586"/>
    </source>
</evidence>
<protein>
    <submittedName>
        <fullName evidence="1">Uncharacterized protein</fullName>
    </submittedName>
</protein>
<proteinExistence type="predicted"/>
<dbReference type="Proteomes" id="UP001358586">
    <property type="component" value="Chromosome 13"/>
</dbReference>
<dbReference type="EMBL" id="JARKNE010000013">
    <property type="protein sequence ID" value="KAK5771436.1"/>
    <property type="molecule type" value="Genomic_DNA"/>
</dbReference>
<comment type="caution">
    <text evidence="1">The sequence shown here is derived from an EMBL/GenBank/DDBJ whole genome shotgun (WGS) entry which is preliminary data.</text>
</comment>
<sequence>MIGYREIKIKGKGSRSDPKGKRKVRDTIHVIVGIDEEYIGSSAKKMTHMRSVMSINAPKMSRHGSIVEVLSWDVYQKMGPKKQAMSKASPLYDFANRPIEMKGFKVKRILIDNGSVVEVLSWDVYQKMGPKEQALSKASLLYDFANHPIEMKGLVIIPVTLEDSEHITTEYIQFYIVDHPMAYNALFERPIMRMKKMVVTTFYMKIKFPTKIGVGFLCLDQ</sequence>
<reference evidence="1 2" key="1">
    <citation type="submission" date="2023-03" db="EMBL/GenBank/DDBJ databases">
        <title>WGS of Gossypium arboreum.</title>
        <authorList>
            <person name="Yu D."/>
        </authorList>
    </citation>
    <scope>NUCLEOTIDE SEQUENCE [LARGE SCALE GENOMIC DNA]</scope>
    <source>
        <tissue evidence="1">Leaf</tissue>
    </source>
</reference>
<evidence type="ECO:0000313" key="1">
    <source>
        <dbReference type="EMBL" id="KAK5771436.1"/>
    </source>
</evidence>
<organism evidence="1 2">
    <name type="scientific">Gossypium arboreum</name>
    <name type="common">Tree cotton</name>
    <name type="synonym">Gossypium nanking</name>
    <dbReference type="NCBI Taxonomy" id="29729"/>
    <lineage>
        <taxon>Eukaryota</taxon>
        <taxon>Viridiplantae</taxon>
        <taxon>Streptophyta</taxon>
        <taxon>Embryophyta</taxon>
        <taxon>Tracheophyta</taxon>
        <taxon>Spermatophyta</taxon>
        <taxon>Magnoliopsida</taxon>
        <taxon>eudicotyledons</taxon>
        <taxon>Gunneridae</taxon>
        <taxon>Pentapetalae</taxon>
        <taxon>rosids</taxon>
        <taxon>malvids</taxon>
        <taxon>Malvales</taxon>
        <taxon>Malvaceae</taxon>
        <taxon>Malvoideae</taxon>
        <taxon>Gossypium</taxon>
    </lineage>
</organism>
<accession>A0ABR0MDT2</accession>